<sequence>MASKQFMPAQTNTALYGQLHALGHSPADILRVQEAYRLALRLFNGRYRKTERAFICHAVGAASSVAHFERDVDVVIAGMLHAAYDSGQFPDGRFGKASEPHRTLVRSVVGERAESLVFRYPTLDFDTGGPERLAAGPLPAGMEDILFMALAHEIDDLADIGLAIAPKYGESIASRLEACVSLARRIGREELADTLAAQASLYGDTQWATALRSERTHGFRIAPSLGAYLRLRRARRKGQSAEVF</sequence>
<keyword evidence="3" id="KW-1185">Reference proteome</keyword>
<dbReference type="SUPFAM" id="SSF109604">
    <property type="entry name" value="HD-domain/PDEase-like"/>
    <property type="match status" value="1"/>
</dbReference>
<dbReference type="Proteomes" id="UP000278398">
    <property type="component" value="Unassembled WGS sequence"/>
</dbReference>
<dbReference type="RefSeq" id="WP_126698669.1">
    <property type="nucleotide sequence ID" value="NZ_RWKW01000024.1"/>
</dbReference>
<evidence type="ECO:0000259" key="1">
    <source>
        <dbReference type="Pfam" id="PF20680"/>
    </source>
</evidence>
<dbReference type="AlphaFoldDB" id="A0A3R9Y9K7"/>
<reference evidence="2 3" key="1">
    <citation type="submission" date="2018-12" db="EMBL/GenBank/DDBJ databases">
        <title>Mesorhizobium carbonis sp. nov., isolated from coal mine water.</title>
        <authorList>
            <person name="Xin W."/>
            <person name="Xu Z."/>
            <person name="Xiang F."/>
            <person name="Zhang J."/>
            <person name="Xi L."/>
            <person name="Liu J."/>
        </authorList>
    </citation>
    <scope>NUCLEOTIDE SEQUENCE [LARGE SCALE GENOMIC DNA]</scope>
    <source>
        <strain evidence="2 3">B2.3</strain>
    </source>
</reference>
<organism evidence="2 3">
    <name type="scientific">Aquibium carbonis</name>
    <dbReference type="NCBI Taxonomy" id="2495581"/>
    <lineage>
        <taxon>Bacteria</taxon>
        <taxon>Pseudomonadati</taxon>
        <taxon>Pseudomonadota</taxon>
        <taxon>Alphaproteobacteria</taxon>
        <taxon>Hyphomicrobiales</taxon>
        <taxon>Phyllobacteriaceae</taxon>
        <taxon>Aquibium</taxon>
    </lineage>
</organism>
<dbReference type="Gene3D" id="1.10.3210.10">
    <property type="entry name" value="Hypothetical protein af1432"/>
    <property type="match status" value="1"/>
</dbReference>
<dbReference type="EMBL" id="RWKW01000024">
    <property type="protein sequence ID" value="RST87235.1"/>
    <property type="molecule type" value="Genomic_DNA"/>
</dbReference>
<proteinExistence type="predicted"/>
<dbReference type="OrthoDB" id="8079005at2"/>
<evidence type="ECO:0000313" key="3">
    <source>
        <dbReference type="Proteomes" id="UP000278398"/>
    </source>
</evidence>
<protein>
    <submittedName>
        <fullName evidence="2">HD domain-containing protein</fullName>
    </submittedName>
</protein>
<evidence type="ECO:0000313" key="2">
    <source>
        <dbReference type="EMBL" id="RST87235.1"/>
    </source>
</evidence>
<name>A0A3R9Y9K7_9HYPH</name>
<accession>A0A3R9Y9K7</accession>
<dbReference type="Pfam" id="PF20680">
    <property type="entry name" value="DUF6817"/>
    <property type="match status" value="1"/>
</dbReference>
<gene>
    <name evidence="2" type="ORF">EJC49_06600</name>
</gene>
<feature type="domain" description="DUF6817" evidence="1">
    <location>
        <begin position="48"/>
        <end position="124"/>
    </location>
</feature>
<comment type="caution">
    <text evidence="2">The sequence shown here is derived from an EMBL/GenBank/DDBJ whole genome shotgun (WGS) entry which is preliminary data.</text>
</comment>
<dbReference type="InterPro" id="IPR049202">
    <property type="entry name" value="DUF6817"/>
</dbReference>